<dbReference type="SMART" id="SM00248">
    <property type="entry name" value="ANK"/>
    <property type="match status" value="9"/>
</dbReference>
<feature type="transmembrane region" description="Helical" evidence="9">
    <location>
        <begin position="475"/>
        <end position="496"/>
    </location>
</feature>
<feature type="repeat" description="ANK" evidence="7">
    <location>
        <begin position="121"/>
        <end position="153"/>
    </location>
</feature>
<keyword evidence="3" id="KW-0677">Repeat</keyword>
<organism evidence="11">
    <name type="scientific">Fagus sylvatica</name>
    <name type="common">Beechnut</name>
    <dbReference type="NCBI Taxonomy" id="28930"/>
    <lineage>
        <taxon>Eukaryota</taxon>
        <taxon>Viridiplantae</taxon>
        <taxon>Streptophyta</taxon>
        <taxon>Embryophyta</taxon>
        <taxon>Tracheophyta</taxon>
        <taxon>Spermatophyta</taxon>
        <taxon>Magnoliopsida</taxon>
        <taxon>eudicotyledons</taxon>
        <taxon>Gunneridae</taxon>
        <taxon>Pentapetalae</taxon>
        <taxon>rosids</taxon>
        <taxon>fabids</taxon>
        <taxon>Fagales</taxon>
        <taxon>Fagaceae</taxon>
        <taxon>Fagus</taxon>
    </lineage>
</organism>
<gene>
    <name evidence="11" type="ORF">FSB_LOCUS44344</name>
</gene>
<evidence type="ECO:0000256" key="4">
    <source>
        <dbReference type="ARBA" id="ARBA00022989"/>
    </source>
</evidence>
<name>A0A2N9HVV6_FAGSY</name>
<evidence type="ECO:0000256" key="5">
    <source>
        <dbReference type="ARBA" id="ARBA00023043"/>
    </source>
</evidence>
<feature type="repeat" description="ANK" evidence="7">
    <location>
        <begin position="69"/>
        <end position="92"/>
    </location>
</feature>
<dbReference type="PROSITE" id="PS50297">
    <property type="entry name" value="ANK_REP_REGION"/>
    <property type="match status" value="2"/>
</dbReference>
<sequence>MDPKLFKAAMTGDLHFLESLNEDDNSNFLCQVTPKKNTVLHVAAEFHQSEFVQAVTHRCPLLFQSGNSNGDTPLHVAAKVGCFEIVGYFLSHAQTLHVDVGSGHVDESHKKKELLRMVNVDKDTALHCATRNGHFQSVKLLIEADPELSNLINNADESPLYLATSKGLTDIAELILNASPSSSSHVGPNGITALHAAVYSESQLFMEILLEKKPNIIRERDNLGWTPLHYAAYWGVAELVRRFLNHDRFVAYVLDNDGESALHIAAYYGKINSIEEMIKSCPDIFDLINHKGQTALHLAISGRREKVVKCILDTPELKCLINEPDKDGNTPLHMSIICEDVRIMYMLASDERVDIKATNKENLTAFAIFYESNKRRWGFGPESVLFLFENYIGIQGVQQRISTSNLKQPPVDARSSRSLDTKDMDNAEKHDFEKRNALERILPVAMLVNTFTFAAAFTMPGGYKSDGPDQGLANKAFAIFVTTAFLFSVTVVGLQLGTSRNYKVQIRYMNVAALCTSISIIGMALASVSGMYVVLAESTGLAITAYVVAGFLALSYTLALKNTLASPNFLFRIDRYRIYLYYMFENFEILGVCPLRAYSQNT</sequence>
<evidence type="ECO:0000256" key="6">
    <source>
        <dbReference type="ARBA" id="ARBA00023136"/>
    </source>
</evidence>
<dbReference type="InterPro" id="IPR002110">
    <property type="entry name" value="Ankyrin_rpt"/>
</dbReference>
<evidence type="ECO:0000256" key="3">
    <source>
        <dbReference type="ARBA" id="ARBA00022737"/>
    </source>
</evidence>
<feature type="transmembrane region" description="Helical" evidence="9">
    <location>
        <begin position="508"/>
        <end position="535"/>
    </location>
</feature>
<dbReference type="InterPro" id="IPR026961">
    <property type="entry name" value="PGG_dom"/>
</dbReference>
<dbReference type="EMBL" id="OIVN01004280">
    <property type="protein sequence ID" value="SPD16462.1"/>
    <property type="molecule type" value="Genomic_DNA"/>
</dbReference>
<feature type="transmembrane region" description="Helical" evidence="9">
    <location>
        <begin position="579"/>
        <end position="598"/>
    </location>
</feature>
<keyword evidence="6 9" id="KW-0472">Membrane</keyword>
<evidence type="ECO:0000259" key="10">
    <source>
        <dbReference type="Pfam" id="PF13962"/>
    </source>
</evidence>
<evidence type="ECO:0000313" key="11">
    <source>
        <dbReference type="EMBL" id="SPD16462.1"/>
    </source>
</evidence>
<feature type="compositionally biased region" description="Basic and acidic residues" evidence="8">
    <location>
        <begin position="414"/>
        <end position="426"/>
    </location>
</feature>
<evidence type="ECO:0000256" key="8">
    <source>
        <dbReference type="SAM" id="MobiDB-lite"/>
    </source>
</evidence>
<keyword evidence="2 9" id="KW-0812">Transmembrane</keyword>
<evidence type="ECO:0000256" key="7">
    <source>
        <dbReference type="PROSITE-ProRule" id="PRU00023"/>
    </source>
</evidence>
<comment type="subcellular location">
    <subcellularLocation>
        <location evidence="1">Membrane</location>
        <topology evidence="1">Multi-pass membrane protein</topology>
    </subcellularLocation>
</comment>
<reference evidence="11" key="1">
    <citation type="submission" date="2018-02" db="EMBL/GenBank/DDBJ databases">
        <authorList>
            <person name="Cohen D.B."/>
            <person name="Kent A.D."/>
        </authorList>
    </citation>
    <scope>NUCLEOTIDE SEQUENCE</scope>
</reference>
<feature type="transmembrane region" description="Helical" evidence="9">
    <location>
        <begin position="541"/>
        <end position="559"/>
    </location>
</feature>
<dbReference type="Pfam" id="PF13962">
    <property type="entry name" value="PGG"/>
    <property type="match status" value="1"/>
</dbReference>
<dbReference type="GO" id="GO:0005886">
    <property type="term" value="C:plasma membrane"/>
    <property type="evidence" value="ECO:0007669"/>
    <property type="project" value="TreeGrafter"/>
</dbReference>
<proteinExistence type="predicted"/>
<keyword evidence="5 7" id="KW-0040">ANK repeat</keyword>
<keyword evidence="4 9" id="KW-1133">Transmembrane helix</keyword>
<dbReference type="Pfam" id="PF12796">
    <property type="entry name" value="Ank_2"/>
    <property type="match status" value="3"/>
</dbReference>
<evidence type="ECO:0000256" key="9">
    <source>
        <dbReference type="SAM" id="Phobius"/>
    </source>
</evidence>
<dbReference type="InterPro" id="IPR036770">
    <property type="entry name" value="Ankyrin_rpt-contain_sf"/>
</dbReference>
<accession>A0A2N9HVV6</accession>
<feature type="domain" description="PGG" evidence="10">
    <location>
        <begin position="436"/>
        <end position="534"/>
    </location>
</feature>
<protein>
    <recommendedName>
        <fullName evidence="10">PGG domain-containing protein</fullName>
    </recommendedName>
</protein>
<feature type="transmembrane region" description="Helical" evidence="9">
    <location>
        <begin position="441"/>
        <end position="463"/>
    </location>
</feature>
<feature type="region of interest" description="Disordered" evidence="8">
    <location>
        <begin position="405"/>
        <end position="426"/>
    </location>
</feature>
<evidence type="ECO:0000256" key="2">
    <source>
        <dbReference type="ARBA" id="ARBA00022692"/>
    </source>
</evidence>
<dbReference type="PROSITE" id="PS50088">
    <property type="entry name" value="ANK_REPEAT"/>
    <property type="match status" value="2"/>
</dbReference>
<dbReference type="PANTHER" id="PTHR24186">
    <property type="entry name" value="PROTEIN PHOSPHATASE 1 REGULATORY SUBUNIT"/>
    <property type="match status" value="1"/>
</dbReference>
<dbReference type="AlphaFoldDB" id="A0A2N9HVV6"/>
<dbReference type="PANTHER" id="PTHR24186:SF50">
    <property type="entry name" value="ANKYRIN REPEAT-CONTAINING PROTEIN ITN1-LIKE ISOFORM X1"/>
    <property type="match status" value="1"/>
</dbReference>
<evidence type="ECO:0000256" key="1">
    <source>
        <dbReference type="ARBA" id="ARBA00004141"/>
    </source>
</evidence>
<dbReference type="SUPFAM" id="SSF48403">
    <property type="entry name" value="Ankyrin repeat"/>
    <property type="match status" value="1"/>
</dbReference>
<dbReference type="Gene3D" id="1.25.40.20">
    <property type="entry name" value="Ankyrin repeat-containing domain"/>
    <property type="match status" value="1"/>
</dbReference>